<dbReference type="PANTHER" id="PTHR30282:SF0">
    <property type="entry name" value="P-AMINOBENZOYL-GLUTAMATE TRANSPORT PROTEIN"/>
    <property type="match status" value="1"/>
</dbReference>
<feature type="transmembrane region" description="Helical" evidence="1">
    <location>
        <begin position="346"/>
        <end position="365"/>
    </location>
</feature>
<proteinExistence type="predicted"/>
<feature type="transmembrane region" description="Helical" evidence="1">
    <location>
        <begin position="267"/>
        <end position="291"/>
    </location>
</feature>
<feature type="transmembrane region" description="Helical" evidence="1">
    <location>
        <begin position="479"/>
        <end position="501"/>
    </location>
</feature>
<keyword evidence="1" id="KW-0812">Transmembrane</keyword>
<comment type="caution">
    <text evidence="2">The sequence shown here is derived from an EMBL/GenBank/DDBJ whole genome shotgun (WGS) entry which is preliminary data.</text>
</comment>
<evidence type="ECO:0000313" key="2">
    <source>
        <dbReference type="EMBL" id="MPM58291.1"/>
    </source>
</evidence>
<dbReference type="PANTHER" id="PTHR30282">
    <property type="entry name" value="P-AMINOBENZOYL GLUTAMATE TRANSPORTER"/>
    <property type="match status" value="1"/>
</dbReference>
<feature type="transmembrane region" description="Helical" evidence="1">
    <location>
        <begin position="215"/>
        <end position="232"/>
    </location>
</feature>
<dbReference type="InterPro" id="IPR004697">
    <property type="entry name" value="AbgT"/>
</dbReference>
<dbReference type="EMBL" id="VSSQ01016687">
    <property type="protein sequence ID" value="MPM58291.1"/>
    <property type="molecule type" value="Genomic_DNA"/>
</dbReference>
<feature type="transmembrane region" description="Helical" evidence="1">
    <location>
        <begin position="303"/>
        <end position="325"/>
    </location>
</feature>
<accession>A0A645B157</accession>
<feature type="transmembrane region" description="Helical" evidence="1">
    <location>
        <begin position="163"/>
        <end position="181"/>
    </location>
</feature>
<name>A0A645B157_9ZZZZ</name>
<dbReference type="GO" id="GO:1902604">
    <property type="term" value="P:p-aminobenzoyl-glutamate transmembrane transport"/>
    <property type="evidence" value="ECO:0007669"/>
    <property type="project" value="InterPro"/>
</dbReference>
<feature type="transmembrane region" description="Helical" evidence="1">
    <location>
        <begin position="412"/>
        <end position="429"/>
    </location>
</feature>
<keyword evidence="1" id="KW-0472">Membrane</keyword>
<sequence>MNKEQEMKNSGPLSAILNGLEWLGNLLPTPLTIFTFLFVFLAIISFILSSTGFSATNFTTNEVVTVQNFFSKAGLHWLLGNLVKNFTGYAPLGMVLVMSIGIGLCEEVGLLNHMINKSLKNLPAFLLPYLTICIGVVGQVASDSAQYIIPPLAGALYFSKKRNPIVGVLTAFTGVGLGYLGNPLFTTTDVLATGITNTALKAMNNGLSVDVTANYYFKVVSFLFIGIVLGFVSDKFIEPRFGAMDFSKAKASSGTAFVESDAQRKGLTAAGIVALIYVAIIALGMAMPGVLLHEKTGLLGSMFLSGIVPIMWGLFMACGLAYGFASGVLKGEASVAKALAKRMATMGSYIIMAFMMGQFMALFDWTKLGTILSIKGAIALEEANFTGFPLIISFIIFVVLLDFLMSSASAKWTLLAPVFVPMLVYLGYHPAFIQVAYRIGDAGANIMGPTNAFLWMLLDHCKEMYDPSLKFGKFLSTQMVFTVVSQIGWWVILFLFVQFNFQIGPGVSVLL</sequence>
<feature type="transmembrane region" description="Helical" evidence="1">
    <location>
        <begin position="385"/>
        <end position="405"/>
    </location>
</feature>
<feature type="transmembrane region" description="Helical" evidence="1">
    <location>
        <begin position="86"/>
        <end position="104"/>
    </location>
</feature>
<evidence type="ECO:0000256" key="1">
    <source>
        <dbReference type="SAM" id="Phobius"/>
    </source>
</evidence>
<dbReference type="AlphaFoldDB" id="A0A645B157"/>
<dbReference type="GO" id="GO:0015558">
    <property type="term" value="F:secondary active p-aminobenzoyl-glutamate transmembrane transporter activity"/>
    <property type="evidence" value="ECO:0007669"/>
    <property type="project" value="InterPro"/>
</dbReference>
<gene>
    <name evidence="2" type="primary">abgT_11</name>
    <name evidence="2" type="ORF">SDC9_105122</name>
</gene>
<organism evidence="2">
    <name type="scientific">bioreactor metagenome</name>
    <dbReference type="NCBI Taxonomy" id="1076179"/>
    <lineage>
        <taxon>unclassified sequences</taxon>
        <taxon>metagenomes</taxon>
        <taxon>ecological metagenomes</taxon>
    </lineage>
</organism>
<protein>
    <submittedName>
        <fullName evidence="2">p-aminobenzoyl-glutamate transport protein</fullName>
    </submittedName>
</protein>
<reference evidence="2" key="1">
    <citation type="submission" date="2019-08" db="EMBL/GenBank/DDBJ databases">
        <authorList>
            <person name="Kucharzyk K."/>
            <person name="Murdoch R.W."/>
            <person name="Higgins S."/>
            <person name="Loffler F."/>
        </authorList>
    </citation>
    <scope>NUCLEOTIDE SEQUENCE</scope>
</reference>
<keyword evidence="1" id="KW-1133">Transmembrane helix</keyword>
<dbReference type="Pfam" id="PF03806">
    <property type="entry name" value="ABG_transport"/>
    <property type="match status" value="1"/>
</dbReference>
<feature type="transmembrane region" description="Helical" evidence="1">
    <location>
        <begin position="27"/>
        <end position="48"/>
    </location>
</feature>